<evidence type="ECO:0000313" key="2">
    <source>
        <dbReference type="EMBL" id="MDO6964351.1"/>
    </source>
</evidence>
<reference evidence="2" key="2">
    <citation type="submission" date="2023-07" db="EMBL/GenBank/DDBJ databases">
        <authorList>
            <person name="Shen H."/>
        </authorList>
    </citation>
    <scope>NUCLEOTIDE SEQUENCE</scope>
    <source>
        <strain evidence="2">TNR-22</strain>
    </source>
</reference>
<keyword evidence="3" id="KW-1185">Reference proteome</keyword>
<dbReference type="Proteomes" id="UP001174932">
    <property type="component" value="Unassembled WGS sequence"/>
</dbReference>
<evidence type="ECO:0000259" key="1">
    <source>
        <dbReference type="SMART" id="SM00460"/>
    </source>
</evidence>
<gene>
    <name evidence="2" type="ORF">Q4481_10305</name>
</gene>
<dbReference type="InterPro" id="IPR038765">
    <property type="entry name" value="Papain-like_cys_pep_sf"/>
</dbReference>
<comment type="caution">
    <text evidence="2">The sequence shown here is derived from an EMBL/GenBank/DDBJ whole genome shotgun (WGS) entry which is preliminary data.</text>
</comment>
<dbReference type="PANTHER" id="PTHR33490">
    <property type="entry name" value="BLR5614 PROTEIN-RELATED"/>
    <property type="match status" value="1"/>
</dbReference>
<proteinExistence type="predicted"/>
<protein>
    <submittedName>
        <fullName evidence="2">Transglutaminase family protein</fullName>
    </submittedName>
</protein>
<feature type="domain" description="Transglutaminase-like" evidence="1">
    <location>
        <begin position="157"/>
        <end position="220"/>
    </location>
</feature>
<organism evidence="2 3">
    <name type="scientific">Rhizobium alvei</name>
    <dbReference type="NCBI Taxonomy" id="1132659"/>
    <lineage>
        <taxon>Bacteria</taxon>
        <taxon>Pseudomonadati</taxon>
        <taxon>Pseudomonadota</taxon>
        <taxon>Alphaproteobacteria</taxon>
        <taxon>Hyphomicrobiales</taxon>
        <taxon>Rhizobiaceae</taxon>
        <taxon>Rhizobium/Agrobacterium group</taxon>
        <taxon>Rhizobium</taxon>
    </lineage>
</organism>
<evidence type="ECO:0000313" key="3">
    <source>
        <dbReference type="Proteomes" id="UP001174932"/>
    </source>
</evidence>
<dbReference type="PANTHER" id="PTHR33490:SF6">
    <property type="entry name" value="SLL1049 PROTEIN"/>
    <property type="match status" value="1"/>
</dbReference>
<accession>A0ABT8YKX7</accession>
<dbReference type="Pfam" id="PF08379">
    <property type="entry name" value="Bact_transglu_N"/>
    <property type="match status" value="1"/>
</dbReference>
<dbReference type="InterPro" id="IPR002931">
    <property type="entry name" value="Transglutaminase-like"/>
</dbReference>
<dbReference type="SUPFAM" id="SSF54001">
    <property type="entry name" value="Cysteine proteinases"/>
    <property type="match status" value="1"/>
</dbReference>
<name>A0ABT8YKX7_9HYPH</name>
<dbReference type="Gene3D" id="3.10.620.30">
    <property type="match status" value="1"/>
</dbReference>
<dbReference type="RefSeq" id="WP_304376269.1">
    <property type="nucleotide sequence ID" value="NZ_JAUOZU010000007.1"/>
</dbReference>
<dbReference type="InterPro" id="IPR013589">
    <property type="entry name" value="Bac_transglu_N"/>
</dbReference>
<sequence>MRLKISHMTEYSYDEPVEFALQRLRLTPKDGPGQKVISWMTTVSGVQNEAQYEDHFGNIVELVSVIDGAERISIMAMGEVETEELNGVFGAHIGHVPLWLFKRETALTKPGKFMRELGKQIDADGDLARMHQLMELVHTTLEYRKNATDSKTTAEQALEQGAGVCQDHAHVFIGIARMLGLPARYVAGYMFDTSDMAAASHAWAEAHLPGLGWVGFDPANKICPDQRYVRVAHGLDAEDTAPVSGMRLGNSPEMISVTVSVEQQ</sequence>
<dbReference type="SMART" id="SM00460">
    <property type="entry name" value="TGc"/>
    <property type="match status" value="1"/>
</dbReference>
<reference evidence="2" key="1">
    <citation type="journal article" date="2015" name="Int. J. Syst. Evol. Microbiol.">
        <title>Rhizobium alvei sp. nov., isolated from a freshwater river.</title>
        <authorList>
            <person name="Sheu S.Y."/>
            <person name="Huang H.W."/>
            <person name="Young C.C."/>
            <person name="Chen W.M."/>
        </authorList>
    </citation>
    <scope>NUCLEOTIDE SEQUENCE</scope>
    <source>
        <strain evidence="2">TNR-22</strain>
    </source>
</reference>
<dbReference type="EMBL" id="JAUOZU010000007">
    <property type="protein sequence ID" value="MDO6964351.1"/>
    <property type="molecule type" value="Genomic_DNA"/>
</dbReference>
<dbReference type="Pfam" id="PF01841">
    <property type="entry name" value="Transglut_core"/>
    <property type="match status" value="1"/>
</dbReference>